<proteinExistence type="predicted"/>
<protein>
    <submittedName>
        <fullName evidence="2">Uncharacterized protein</fullName>
    </submittedName>
</protein>
<dbReference type="AlphaFoldDB" id="A0A1E5WL62"/>
<keyword evidence="3" id="KW-1185">Reference proteome</keyword>
<evidence type="ECO:0000313" key="2">
    <source>
        <dbReference type="EMBL" id="OEL38161.1"/>
    </source>
</evidence>
<organism evidence="2 3">
    <name type="scientific">Dichanthelium oligosanthes</name>
    <dbReference type="NCBI Taxonomy" id="888268"/>
    <lineage>
        <taxon>Eukaryota</taxon>
        <taxon>Viridiplantae</taxon>
        <taxon>Streptophyta</taxon>
        <taxon>Embryophyta</taxon>
        <taxon>Tracheophyta</taxon>
        <taxon>Spermatophyta</taxon>
        <taxon>Magnoliopsida</taxon>
        <taxon>Liliopsida</taxon>
        <taxon>Poales</taxon>
        <taxon>Poaceae</taxon>
        <taxon>PACMAD clade</taxon>
        <taxon>Panicoideae</taxon>
        <taxon>Panicodae</taxon>
        <taxon>Paniceae</taxon>
        <taxon>Dichantheliinae</taxon>
        <taxon>Dichanthelium</taxon>
    </lineage>
</organism>
<dbReference type="Proteomes" id="UP000095767">
    <property type="component" value="Unassembled WGS sequence"/>
</dbReference>
<name>A0A1E5WL62_9POAL</name>
<evidence type="ECO:0000313" key="3">
    <source>
        <dbReference type="Proteomes" id="UP000095767"/>
    </source>
</evidence>
<dbReference type="EMBL" id="LWDX02002823">
    <property type="protein sequence ID" value="OEL38161.1"/>
    <property type="molecule type" value="Genomic_DNA"/>
</dbReference>
<sequence length="121" mass="12812">MAPPPRQPPALMDEMVEEILLRFASSVPPSCASAGVASSPTRASAAGSARPTDPHYGCKRGGSSGVVVAVLREYAGNPRVGSRRRRTTRKIRWATRDASVAFDPDVVDGEGVKGWKHVALS</sequence>
<gene>
    <name evidence="2" type="ORF">BAE44_0000820</name>
</gene>
<accession>A0A1E5WL62</accession>
<comment type="caution">
    <text evidence="2">The sequence shown here is derived from an EMBL/GenBank/DDBJ whole genome shotgun (WGS) entry which is preliminary data.</text>
</comment>
<evidence type="ECO:0000256" key="1">
    <source>
        <dbReference type="SAM" id="MobiDB-lite"/>
    </source>
</evidence>
<reference evidence="2 3" key="1">
    <citation type="submission" date="2016-09" db="EMBL/GenBank/DDBJ databases">
        <title>The draft genome of Dichanthelium oligosanthes: A C3 panicoid grass species.</title>
        <authorList>
            <person name="Studer A.J."/>
            <person name="Schnable J.C."/>
            <person name="Brutnell T.P."/>
        </authorList>
    </citation>
    <scope>NUCLEOTIDE SEQUENCE [LARGE SCALE GENOMIC DNA]</scope>
    <source>
        <strain evidence="3">cv. Kellogg 1175</strain>
        <tissue evidence="2">Leaf</tissue>
    </source>
</reference>
<feature type="region of interest" description="Disordered" evidence="1">
    <location>
        <begin position="30"/>
        <end position="60"/>
    </location>
</feature>